<dbReference type="InterPro" id="IPR003737">
    <property type="entry name" value="GlcNAc_PI_deacetylase-related"/>
</dbReference>
<dbReference type="Proteomes" id="UP001595593">
    <property type="component" value="Unassembled WGS sequence"/>
</dbReference>
<organism evidence="1 2">
    <name type="scientific">Teichococcus globiformis</name>
    <dbReference type="NCBI Taxonomy" id="2307229"/>
    <lineage>
        <taxon>Bacteria</taxon>
        <taxon>Pseudomonadati</taxon>
        <taxon>Pseudomonadota</taxon>
        <taxon>Alphaproteobacteria</taxon>
        <taxon>Acetobacterales</taxon>
        <taxon>Roseomonadaceae</taxon>
        <taxon>Roseomonas</taxon>
    </lineage>
</organism>
<proteinExistence type="predicted"/>
<dbReference type="EMBL" id="JBHRTN010000004">
    <property type="protein sequence ID" value="MFC3123787.1"/>
    <property type="molecule type" value="Genomic_DNA"/>
</dbReference>
<dbReference type="SUPFAM" id="SSF102588">
    <property type="entry name" value="LmbE-like"/>
    <property type="match status" value="1"/>
</dbReference>
<keyword evidence="2" id="KW-1185">Reference proteome</keyword>
<dbReference type="PANTHER" id="PTHR12993:SF29">
    <property type="entry name" value="BLR3841 PROTEIN"/>
    <property type="match status" value="1"/>
</dbReference>
<dbReference type="PANTHER" id="PTHR12993">
    <property type="entry name" value="N-ACETYLGLUCOSAMINYL-PHOSPHATIDYLINOSITOL DE-N-ACETYLASE-RELATED"/>
    <property type="match status" value="1"/>
</dbReference>
<name>A0ABV7FYA6_9PROT</name>
<comment type="caution">
    <text evidence="1">The sequence shown here is derived from an EMBL/GenBank/DDBJ whole genome shotgun (WGS) entry which is preliminary data.</text>
</comment>
<dbReference type="Gene3D" id="3.40.50.10320">
    <property type="entry name" value="LmbE-like"/>
    <property type="match status" value="1"/>
</dbReference>
<gene>
    <name evidence="1" type="ORF">ACFOD4_01835</name>
</gene>
<dbReference type="EC" id="3.5.1.-" evidence="1"/>
<accession>A0ABV7FYA6</accession>
<reference evidence="2" key="1">
    <citation type="journal article" date="2019" name="Int. J. Syst. Evol. Microbiol.">
        <title>The Global Catalogue of Microorganisms (GCM) 10K type strain sequencing project: providing services to taxonomists for standard genome sequencing and annotation.</title>
        <authorList>
            <consortium name="The Broad Institute Genomics Platform"/>
            <consortium name="The Broad Institute Genome Sequencing Center for Infectious Disease"/>
            <person name="Wu L."/>
            <person name="Ma J."/>
        </authorList>
    </citation>
    <scope>NUCLEOTIDE SEQUENCE [LARGE SCALE GENOMIC DNA]</scope>
    <source>
        <strain evidence="2">KCTC 52094</strain>
    </source>
</reference>
<dbReference type="RefSeq" id="WP_379593019.1">
    <property type="nucleotide sequence ID" value="NZ_JBHRTN010000004.1"/>
</dbReference>
<dbReference type="InterPro" id="IPR024078">
    <property type="entry name" value="LmbE-like_dom_sf"/>
</dbReference>
<protein>
    <submittedName>
        <fullName evidence="1">PIG-L deacetylase family protein</fullName>
        <ecNumber evidence="1">3.5.1.-</ecNumber>
    </submittedName>
</protein>
<keyword evidence="1" id="KW-0378">Hydrolase</keyword>
<evidence type="ECO:0000313" key="2">
    <source>
        <dbReference type="Proteomes" id="UP001595593"/>
    </source>
</evidence>
<dbReference type="GO" id="GO:0016787">
    <property type="term" value="F:hydrolase activity"/>
    <property type="evidence" value="ECO:0007669"/>
    <property type="project" value="UniProtKB-KW"/>
</dbReference>
<sequence>MMAADYMRAAEALPLVSLDALLPEDGEVLVLAPHPDDEALGCGGLLAALAAAGRPAGVLILSDGAGSHPGSRRVPAPALRSMRAQEAARAVAALGLPAERLRLAGYPDGDVPASGPRLREAVSTILDLRPRTILSPLGLDPHKDHEASWAIAQDAAQCSGARLLAYPVWSWRYLYPEMGPGMPPLPPREWPGPPRGARLDITAFRDTKLRAVGEHRSQTSDLIDDDPDGFRLSEAALAVLQRPFEVYLEPVA</sequence>
<dbReference type="Pfam" id="PF02585">
    <property type="entry name" value="PIG-L"/>
    <property type="match status" value="1"/>
</dbReference>
<evidence type="ECO:0000313" key="1">
    <source>
        <dbReference type="EMBL" id="MFC3123787.1"/>
    </source>
</evidence>